<evidence type="ECO:0000259" key="3">
    <source>
        <dbReference type="SMART" id="SM00226"/>
    </source>
</evidence>
<dbReference type="SUPFAM" id="SSF52788">
    <property type="entry name" value="Phosphotyrosine protein phosphatases I"/>
    <property type="match status" value="1"/>
</dbReference>
<evidence type="ECO:0000313" key="4">
    <source>
        <dbReference type="EMBL" id="MCJ8501207.1"/>
    </source>
</evidence>
<proteinExistence type="predicted"/>
<dbReference type="EC" id="3.1.3.48" evidence="1"/>
<evidence type="ECO:0000313" key="5">
    <source>
        <dbReference type="Proteomes" id="UP001165427"/>
    </source>
</evidence>
<reference evidence="4" key="1">
    <citation type="submission" date="2022-04" db="EMBL/GenBank/DDBJ databases">
        <title>Desulfatitalea alkaliphila sp. nov., a novel anaerobic sulfate-reducing bacterium isolated from terrestrial mud volcano, Taman Peninsula, Russia.</title>
        <authorList>
            <person name="Khomyakova M.A."/>
            <person name="Merkel A.Y."/>
            <person name="Slobodkin A.I."/>
        </authorList>
    </citation>
    <scope>NUCLEOTIDE SEQUENCE</scope>
    <source>
        <strain evidence="4">M08but</strain>
    </source>
</reference>
<dbReference type="Gene3D" id="3.40.50.2300">
    <property type="match status" value="1"/>
</dbReference>
<dbReference type="InterPro" id="IPR023485">
    <property type="entry name" value="Ptyr_pPase"/>
</dbReference>
<dbReference type="AlphaFoldDB" id="A0AA41UK93"/>
<dbReference type="Proteomes" id="UP001165427">
    <property type="component" value="Unassembled WGS sequence"/>
</dbReference>
<dbReference type="SMART" id="SM00226">
    <property type="entry name" value="LMWPc"/>
    <property type="match status" value="1"/>
</dbReference>
<gene>
    <name evidence="4" type="ORF">MRX98_11540</name>
</gene>
<dbReference type="PANTHER" id="PTHR11717:SF31">
    <property type="entry name" value="LOW MOLECULAR WEIGHT PROTEIN-TYROSINE-PHOSPHATASE ETP-RELATED"/>
    <property type="match status" value="1"/>
</dbReference>
<evidence type="ECO:0000256" key="1">
    <source>
        <dbReference type="ARBA" id="ARBA00013064"/>
    </source>
</evidence>
<dbReference type="InterPro" id="IPR036196">
    <property type="entry name" value="Ptyr_pPase_sf"/>
</dbReference>
<dbReference type="EMBL" id="JALJRB010000011">
    <property type="protein sequence ID" value="MCJ8501207.1"/>
    <property type="molecule type" value="Genomic_DNA"/>
</dbReference>
<dbReference type="PANTHER" id="PTHR11717">
    <property type="entry name" value="LOW MOLECULAR WEIGHT PROTEIN TYROSINE PHOSPHATASE"/>
    <property type="match status" value="1"/>
</dbReference>
<name>A0AA41UK93_9BACT</name>
<feature type="domain" description="Phosphotyrosine protein phosphatase I" evidence="3">
    <location>
        <begin position="1"/>
        <end position="135"/>
    </location>
</feature>
<organism evidence="4 5">
    <name type="scientific">Desulfatitalea alkaliphila</name>
    <dbReference type="NCBI Taxonomy" id="2929485"/>
    <lineage>
        <taxon>Bacteria</taxon>
        <taxon>Pseudomonadati</taxon>
        <taxon>Thermodesulfobacteriota</taxon>
        <taxon>Desulfobacteria</taxon>
        <taxon>Desulfobacterales</taxon>
        <taxon>Desulfosarcinaceae</taxon>
        <taxon>Desulfatitalea</taxon>
    </lineage>
</organism>
<accession>A0AA41UK93</accession>
<evidence type="ECO:0000256" key="2">
    <source>
        <dbReference type="ARBA" id="ARBA00051722"/>
    </source>
</evidence>
<dbReference type="InterPro" id="IPR050438">
    <property type="entry name" value="LMW_PTPase"/>
</dbReference>
<dbReference type="GO" id="GO:0004725">
    <property type="term" value="F:protein tyrosine phosphatase activity"/>
    <property type="evidence" value="ECO:0007669"/>
    <property type="project" value="UniProtKB-EC"/>
</dbReference>
<sequence length="150" mass="17094">MAEGLLQAMLPAGLRSQVEVASAGTHALHGHQPASHAVTVMGQAGIDIRSHRARQVSRDMVADADLTLVMEKAHAQYFNRMVFWKRPRIRLLTQFDHRYEDQKPPEIEDPYGLPLESYEACLRILRPCIDGVIHWLRTHEDFTTADRRDA</sequence>
<comment type="caution">
    <text evidence="4">The sequence shown here is derived from an EMBL/GenBank/DDBJ whole genome shotgun (WGS) entry which is preliminary data.</text>
</comment>
<comment type="catalytic activity">
    <reaction evidence="2">
        <text>O-phospho-L-tyrosyl-[protein] + H2O = L-tyrosyl-[protein] + phosphate</text>
        <dbReference type="Rhea" id="RHEA:10684"/>
        <dbReference type="Rhea" id="RHEA-COMP:10136"/>
        <dbReference type="Rhea" id="RHEA-COMP:20101"/>
        <dbReference type="ChEBI" id="CHEBI:15377"/>
        <dbReference type="ChEBI" id="CHEBI:43474"/>
        <dbReference type="ChEBI" id="CHEBI:46858"/>
        <dbReference type="ChEBI" id="CHEBI:61978"/>
        <dbReference type="EC" id="3.1.3.48"/>
    </reaction>
</comment>
<protein>
    <recommendedName>
        <fullName evidence="1">protein-tyrosine-phosphatase</fullName>
        <ecNumber evidence="1">3.1.3.48</ecNumber>
    </recommendedName>
</protein>
<dbReference type="Pfam" id="PF01451">
    <property type="entry name" value="LMWPc"/>
    <property type="match status" value="1"/>
</dbReference>
<keyword evidence="5" id="KW-1185">Reference proteome</keyword>